<sequence length="436" mass="47325">MNYGGEYVVPPAGEFVKSVVENNALVRSGRSESYDGEIIKVIEVENFPILGKLVALRFLEWVQQNEGGVISLPTGRTPEHFIKWVKFFLKHWDDEKTQNEMQAMGLNPSQGRPNMQSLHFVQIDEFYPINSANKNTFFQYVREHYIAGFELDPSKAMLIDTWTLGCPAGKTAGDLFCNGIDESLRWRAAKTELEIEQKTALAAVDAFCTDYEDRIKALGGIGFFLGGIGPDGHVAFNCRGSDLHSTTRLTPVNYETQAAASTDLGGIEVARKSWVITIGMGTITSNPAGVALVFAAGDAKAKVVADSIQLPRSNLRPAGALADLPNARFYLTRSAATGLAARVLEDVREEAAKSAAGARGKSDMAKKVVMDLGVRLKKRLRDITAEDVHADALACALFTGCSAAVIKGALLEAEQSLLSKLEHGSTPRTVICPPFK</sequence>
<dbReference type="PROSITE" id="PS01161">
    <property type="entry name" value="GLC_GALNAC_ISOMERASE"/>
    <property type="match status" value="1"/>
</dbReference>
<organism evidence="1 2">
    <name type="scientific">Cymbomonas tetramitiformis</name>
    <dbReference type="NCBI Taxonomy" id="36881"/>
    <lineage>
        <taxon>Eukaryota</taxon>
        <taxon>Viridiplantae</taxon>
        <taxon>Chlorophyta</taxon>
        <taxon>Pyramimonadophyceae</taxon>
        <taxon>Pyramimonadales</taxon>
        <taxon>Pyramimonadaceae</taxon>
        <taxon>Cymbomonas</taxon>
    </lineage>
</organism>
<evidence type="ECO:0000313" key="2">
    <source>
        <dbReference type="Proteomes" id="UP001190700"/>
    </source>
</evidence>
<dbReference type="InterPro" id="IPR052960">
    <property type="entry name" value="GlcN6P_deaminase-like"/>
</dbReference>
<gene>
    <name evidence="1" type="ORF">CYMTET_32965</name>
</gene>
<reference evidence="1 2" key="1">
    <citation type="journal article" date="2015" name="Genome Biol. Evol.">
        <title>Comparative Genomics of a Bacterivorous Green Alga Reveals Evolutionary Causalities and Consequences of Phago-Mixotrophic Mode of Nutrition.</title>
        <authorList>
            <person name="Burns J.A."/>
            <person name="Paasch A."/>
            <person name="Narechania A."/>
            <person name="Kim E."/>
        </authorList>
    </citation>
    <scope>NUCLEOTIDE SEQUENCE [LARGE SCALE GENOMIC DNA]</scope>
    <source>
        <strain evidence="1 2">PLY_AMNH</strain>
    </source>
</reference>
<dbReference type="AlphaFoldDB" id="A0AAE0FDR6"/>
<evidence type="ECO:0000313" key="1">
    <source>
        <dbReference type="EMBL" id="KAK3257962.1"/>
    </source>
</evidence>
<protein>
    <recommendedName>
        <fullName evidence="3">Glucosamine-6-phosphate deaminase</fullName>
    </recommendedName>
</protein>
<proteinExistence type="predicted"/>
<dbReference type="SUPFAM" id="SSF100950">
    <property type="entry name" value="NagB/RpiA/CoA transferase-like"/>
    <property type="match status" value="1"/>
</dbReference>
<keyword evidence="2" id="KW-1185">Reference proteome</keyword>
<dbReference type="Proteomes" id="UP001190700">
    <property type="component" value="Unassembled WGS sequence"/>
</dbReference>
<evidence type="ECO:0008006" key="3">
    <source>
        <dbReference type="Google" id="ProtNLM"/>
    </source>
</evidence>
<dbReference type="EMBL" id="LGRX02019940">
    <property type="protein sequence ID" value="KAK3257962.1"/>
    <property type="molecule type" value="Genomic_DNA"/>
</dbReference>
<name>A0AAE0FDR6_9CHLO</name>
<dbReference type="GO" id="GO:0006044">
    <property type="term" value="P:N-acetylglucosamine metabolic process"/>
    <property type="evidence" value="ECO:0007669"/>
    <property type="project" value="InterPro"/>
</dbReference>
<accession>A0AAE0FDR6</accession>
<comment type="caution">
    <text evidence="1">The sequence shown here is derived from an EMBL/GenBank/DDBJ whole genome shotgun (WGS) entry which is preliminary data.</text>
</comment>
<dbReference type="GO" id="GO:0004342">
    <property type="term" value="F:glucosamine-6-phosphate deaminase activity"/>
    <property type="evidence" value="ECO:0007669"/>
    <property type="project" value="InterPro"/>
</dbReference>
<dbReference type="PANTHER" id="PTHR42892">
    <property type="entry name" value="GLUCOSAMINE-6-PHOSPHATE DEAMINASE-LIKE PROTEIN BT_0258-RELATED"/>
    <property type="match status" value="1"/>
</dbReference>
<dbReference type="PANTHER" id="PTHR42892:SF1">
    <property type="entry name" value="GLUCOSAMINE-6-PHOSPHATE ISOMERASE"/>
    <property type="match status" value="1"/>
</dbReference>
<dbReference type="InterPro" id="IPR037171">
    <property type="entry name" value="NagB/RpiA_transferase-like"/>
</dbReference>
<dbReference type="Gene3D" id="3.40.50.1360">
    <property type="match status" value="1"/>
</dbReference>
<dbReference type="InterPro" id="IPR018321">
    <property type="entry name" value="Glucosamine6P_isomerase_CS"/>
</dbReference>